<accession>A0A2C5XTX5</accession>
<keyword evidence="3" id="KW-1185">Reference proteome</keyword>
<dbReference type="Proteomes" id="UP000226192">
    <property type="component" value="Unassembled WGS sequence"/>
</dbReference>
<evidence type="ECO:0000256" key="1">
    <source>
        <dbReference type="SAM" id="SignalP"/>
    </source>
</evidence>
<keyword evidence="1" id="KW-0732">Signal</keyword>
<gene>
    <name evidence="2" type="ORF">CDD81_2385</name>
</gene>
<evidence type="ECO:0000313" key="3">
    <source>
        <dbReference type="Proteomes" id="UP000226192"/>
    </source>
</evidence>
<dbReference type="EMBL" id="NJET01000174">
    <property type="protein sequence ID" value="PHH59897.1"/>
    <property type="molecule type" value="Genomic_DNA"/>
</dbReference>
<protein>
    <submittedName>
        <fullName evidence="2">Uncharacterized protein</fullName>
    </submittedName>
</protein>
<dbReference type="AlphaFoldDB" id="A0A2C5XTX5"/>
<feature type="signal peptide" evidence="1">
    <location>
        <begin position="1"/>
        <end position="20"/>
    </location>
</feature>
<organism evidence="2 3">
    <name type="scientific">Ophiocordyceps australis</name>
    <dbReference type="NCBI Taxonomy" id="1399860"/>
    <lineage>
        <taxon>Eukaryota</taxon>
        <taxon>Fungi</taxon>
        <taxon>Dikarya</taxon>
        <taxon>Ascomycota</taxon>
        <taxon>Pezizomycotina</taxon>
        <taxon>Sordariomycetes</taxon>
        <taxon>Hypocreomycetidae</taxon>
        <taxon>Hypocreales</taxon>
        <taxon>Ophiocordycipitaceae</taxon>
        <taxon>Ophiocordyceps</taxon>
    </lineage>
</organism>
<comment type="caution">
    <text evidence="2">The sequence shown here is derived from an EMBL/GenBank/DDBJ whole genome shotgun (WGS) entry which is preliminary data.</text>
</comment>
<name>A0A2C5XTX5_9HYPO</name>
<sequence length="167" mass="18558">MQLLALSTTLVACLVTTTTATPSKEKGIPLEFPVGISTGTWPAPPAAKARSQPPRFLPGIKYVHVDNYTVGVFSFDCPCRRVFDRYCTAFWRPALEGQCYTVSHYVKSMSVSDALVGEHNRLGCRVWPTMDCQGVSLELSFTDNTGCRDPSLVGDFEYRSFACWHYS</sequence>
<dbReference type="OrthoDB" id="4924068at2759"/>
<feature type="chain" id="PRO_5013061535" evidence="1">
    <location>
        <begin position="21"/>
        <end position="167"/>
    </location>
</feature>
<reference evidence="2 3" key="1">
    <citation type="submission" date="2017-06" db="EMBL/GenBank/DDBJ databases">
        <title>Ant-infecting Ophiocordyceps genomes reveal a high diversity of potential behavioral manipulation genes and a possible major role for enterotoxins.</title>
        <authorList>
            <person name="De Bekker C."/>
            <person name="Evans H.C."/>
            <person name="Brachmann A."/>
            <person name="Hughes D.P."/>
        </authorList>
    </citation>
    <scope>NUCLEOTIDE SEQUENCE [LARGE SCALE GENOMIC DNA]</scope>
    <source>
        <strain evidence="2 3">Map64</strain>
    </source>
</reference>
<proteinExistence type="predicted"/>
<evidence type="ECO:0000313" key="2">
    <source>
        <dbReference type="EMBL" id="PHH59897.1"/>
    </source>
</evidence>